<feature type="compositionally biased region" description="Low complexity" evidence="5">
    <location>
        <begin position="385"/>
        <end position="400"/>
    </location>
</feature>
<protein>
    <recommendedName>
        <fullName evidence="6">FYVE-type domain-containing protein</fullName>
    </recommendedName>
</protein>
<comment type="caution">
    <text evidence="7">The sequence shown here is derived from an EMBL/GenBank/DDBJ whole genome shotgun (WGS) entry which is preliminary data.</text>
</comment>
<keyword evidence="3" id="KW-0862">Zinc</keyword>
<feature type="compositionally biased region" description="Basic and acidic residues" evidence="5">
    <location>
        <begin position="120"/>
        <end position="133"/>
    </location>
</feature>
<dbReference type="GO" id="GO:0031901">
    <property type="term" value="C:early endosome membrane"/>
    <property type="evidence" value="ECO:0007669"/>
    <property type="project" value="TreeGrafter"/>
</dbReference>
<dbReference type="SUPFAM" id="SSF57903">
    <property type="entry name" value="FYVE/PHD zinc finger"/>
    <property type="match status" value="1"/>
</dbReference>
<evidence type="ECO:0000256" key="3">
    <source>
        <dbReference type="ARBA" id="ARBA00022833"/>
    </source>
</evidence>
<organism evidence="7 8">
    <name type="scientific">Fasciola hepatica</name>
    <name type="common">Liver fluke</name>
    <dbReference type="NCBI Taxonomy" id="6192"/>
    <lineage>
        <taxon>Eukaryota</taxon>
        <taxon>Metazoa</taxon>
        <taxon>Spiralia</taxon>
        <taxon>Lophotrochozoa</taxon>
        <taxon>Platyhelminthes</taxon>
        <taxon>Trematoda</taxon>
        <taxon>Digenea</taxon>
        <taxon>Plagiorchiida</taxon>
        <taxon>Echinostomata</taxon>
        <taxon>Echinostomatoidea</taxon>
        <taxon>Fasciolidae</taxon>
        <taxon>Fasciola</taxon>
    </lineage>
</organism>
<dbReference type="GO" id="GO:0008270">
    <property type="term" value="F:zinc ion binding"/>
    <property type="evidence" value="ECO:0007669"/>
    <property type="project" value="UniProtKB-KW"/>
</dbReference>
<dbReference type="GO" id="GO:0016197">
    <property type="term" value="P:endosomal transport"/>
    <property type="evidence" value="ECO:0007669"/>
    <property type="project" value="TreeGrafter"/>
</dbReference>
<sequence>MSSQEGRQFSCLGEPCGTSTNKPKPSKPGTPVKNEETVNINKLTSVNQIDPSIKNSLPRESDDPTGNNETLERSMEQEFLSKPPVNLSLVCDATRKRLLEADEEEKTTGNQSTSNSLRNISEHQNDVLRRPPERPTSLSLPRATAVRPVKRPSFLPIPLQFSSPQSNNCSHTVENDDAATSSPSESKVAYTRTIVSGRRVLQSSQTLLGSSLRIPFESQYKADSRQELGTVWEPLSPKDVGTCAPPWAPDHLASSSCMLCSARFSLIRAKQHCRACGRIVCAMCCTRWALLPYLVNPLPGLEQSANDVSMVGEDAVNTASENSSTPSSATTSPSLFQCSYSSPERYSRVCELCYGILTKYPTPVAATKPQTSSLIQPPSPKRQRSIPPSSSSSIRPSMTSSKHCDLLIDVSKVDLKQSAEYRSEDLLHPLHPVYVNAEEKPNGTEEEQWPPLVTSLHTKLSLHKNPPKDVLLARLSSNESLSRDCHHRNAQNSFSDVSTEGWPRFPVAVQDANHVAPVFPSVATCQSPSGITLALTRNVHLYVHATELRCCLRKPAWCFASFGLQSFGQQEVVLIVQRRPTEELPPLCVYRFYQRLYLAVSQQQQQKPTESIAPEMIALIPSHQSRGNLFRAYDTFIPHSAAGTQNGDCAQNDFTKFADNPTGLLYGCLFFHPTHQCLHGLHLPVAPFLVGHFFHQTEAYWAKYLPLRLLLRLGKSMRHYPTPLLCDLDRDPVFHFNNGTGVLPWLSTLTDPIPVVLENTNHLETIGPALLLRLTGLRIRLVSCPRSDTQVPGARLELLFPLPCHTKLVQFLETLSSNCTGFVLAGDLDPEADSHLVCVQMDSNVTSPDVNLSPTSYKSFSSSAISIANTARAFTGASFALFSPDSRYTTVSIVEDGVFVQLSRDAFTQLAHSLSAMNDVRFEVPSIALKDSLVSSVTLRWEGQKESTSPVRPVAFVPWKLNRKSWVDMQCVPVEYTYLVPISYQLVHWLNLYTWSDWTPSNPISTTVVDSEFDSKLAWARFHVLESTPRTVMDIRTGVQLNLGELANQACGAVVQSLRSHINDLRKHNHTQLAVRIQMKPPDQVGYQVASVHSELDVLIPDGPRCTNTTEDTHSPKGTISFSPSPDPCDCSSDLECYLTPVIQSWLSRMQFDTGHLDSPSSSSISSLSPAVRTPTGPNSVGSVSEATSTPDCSPQLVIELDFYLLD</sequence>
<feature type="domain" description="FYVE-type" evidence="6">
    <location>
        <begin position="251"/>
        <end position="358"/>
    </location>
</feature>
<dbReference type="PANTHER" id="PTHR46319">
    <property type="entry name" value="ZINC FINGER FYVE DOMAIN-CONTAINING PROTEIN"/>
    <property type="match status" value="1"/>
</dbReference>
<dbReference type="InterPro" id="IPR000306">
    <property type="entry name" value="Znf_FYVE"/>
</dbReference>
<dbReference type="Gene3D" id="3.30.40.10">
    <property type="entry name" value="Zinc/RING finger domain, C3HC4 (zinc finger)"/>
    <property type="match status" value="1"/>
</dbReference>
<dbReference type="Gene3D" id="3.30.1360.220">
    <property type="entry name" value="Domain of unknown function (DUF3480), N-terminal subdomain"/>
    <property type="match status" value="1"/>
</dbReference>
<dbReference type="InterPro" id="IPR017455">
    <property type="entry name" value="Znf_FYVE-rel"/>
</dbReference>
<gene>
    <name evidence="7" type="ORF">D915_006768</name>
</gene>
<dbReference type="InterPro" id="IPR011011">
    <property type="entry name" value="Znf_FYVE_PHD"/>
</dbReference>
<accession>A0A4E0RM08</accession>
<feature type="compositionally biased region" description="Polar residues" evidence="5">
    <location>
        <begin position="37"/>
        <end position="55"/>
    </location>
</feature>
<dbReference type="PROSITE" id="PS50178">
    <property type="entry name" value="ZF_FYVE"/>
    <property type="match status" value="1"/>
</dbReference>
<keyword evidence="8" id="KW-1185">Reference proteome</keyword>
<feature type="compositionally biased region" description="Polar residues" evidence="5">
    <location>
        <begin position="108"/>
        <end position="119"/>
    </location>
</feature>
<evidence type="ECO:0000256" key="1">
    <source>
        <dbReference type="ARBA" id="ARBA00022723"/>
    </source>
</evidence>
<reference evidence="7" key="1">
    <citation type="submission" date="2019-03" db="EMBL/GenBank/DDBJ databases">
        <title>Improved annotation for the trematode Fasciola hepatica.</title>
        <authorList>
            <person name="Choi Y.-J."/>
            <person name="Martin J."/>
            <person name="Mitreva M."/>
        </authorList>
    </citation>
    <scope>NUCLEOTIDE SEQUENCE [LARGE SCALE GENOMIC DNA]</scope>
</reference>
<evidence type="ECO:0000256" key="4">
    <source>
        <dbReference type="PROSITE-ProRule" id="PRU00091"/>
    </source>
</evidence>
<feature type="region of interest" description="Disordered" evidence="5">
    <location>
        <begin position="1103"/>
        <end position="1125"/>
    </location>
</feature>
<feature type="region of interest" description="Disordered" evidence="5">
    <location>
        <begin position="157"/>
        <end position="185"/>
    </location>
</feature>
<evidence type="ECO:0000256" key="5">
    <source>
        <dbReference type="SAM" id="MobiDB-lite"/>
    </source>
</evidence>
<dbReference type="InterPro" id="IPR013083">
    <property type="entry name" value="Znf_RING/FYVE/PHD"/>
</dbReference>
<dbReference type="EMBL" id="JXXN02002865">
    <property type="protein sequence ID" value="THD22288.1"/>
    <property type="molecule type" value="Genomic_DNA"/>
</dbReference>
<dbReference type="Proteomes" id="UP000230066">
    <property type="component" value="Unassembled WGS sequence"/>
</dbReference>
<dbReference type="SMART" id="SM01421">
    <property type="entry name" value="DUF3480"/>
    <property type="match status" value="1"/>
</dbReference>
<dbReference type="SMART" id="SM00064">
    <property type="entry name" value="FYVE"/>
    <property type="match status" value="1"/>
</dbReference>
<dbReference type="AlphaFoldDB" id="A0A4E0RM08"/>
<evidence type="ECO:0000256" key="2">
    <source>
        <dbReference type="ARBA" id="ARBA00022771"/>
    </source>
</evidence>
<feature type="compositionally biased region" description="Polar residues" evidence="5">
    <location>
        <begin position="1176"/>
        <end position="1190"/>
    </location>
</feature>
<dbReference type="Pfam" id="PF11979">
    <property type="entry name" value="SARA_C"/>
    <property type="match status" value="2"/>
</dbReference>
<keyword evidence="1" id="KW-0479">Metal-binding</keyword>
<dbReference type="Gene3D" id="3.30.500.40">
    <property type="match status" value="1"/>
</dbReference>
<evidence type="ECO:0000313" key="8">
    <source>
        <dbReference type="Proteomes" id="UP000230066"/>
    </source>
</evidence>
<name>A0A4E0RM08_FASHE</name>
<feature type="region of interest" description="Disordered" evidence="5">
    <location>
        <begin position="367"/>
        <end position="400"/>
    </location>
</feature>
<dbReference type="InterPro" id="IPR022557">
    <property type="entry name" value="SARA-like_C"/>
</dbReference>
<feature type="compositionally biased region" description="Low complexity" evidence="5">
    <location>
        <begin position="1159"/>
        <end position="1170"/>
    </location>
</feature>
<feature type="region of interest" description="Disordered" evidence="5">
    <location>
        <begin position="100"/>
        <end position="145"/>
    </location>
</feature>
<dbReference type="Pfam" id="PF01363">
    <property type="entry name" value="FYVE"/>
    <property type="match status" value="1"/>
</dbReference>
<feature type="region of interest" description="Disordered" evidence="5">
    <location>
        <begin position="1"/>
        <end position="80"/>
    </location>
</feature>
<feature type="compositionally biased region" description="Polar residues" evidence="5">
    <location>
        <begin position="160"/>
        <end position="185"/>
    </location>
</feature>
<evidence type="ECO:0000313" key="7">
    <source>
        <dbReference type="EMBL" id="THD22288.1"/>
    </source>
</evidence>
<feature type="region of interest" description="Disordered" evidence="5">
    <location>
        <begin position="1158"/>
        <end position="1190"/>
    </location>
</feature>
<proteinExistence type="predicted"/>
<evidence type="ECO:0000259" key="6">
    <source>
        <dbReference type="PROSITE" id="PS50178"/>
    </source>
</evidence>
<feature type="compositionally biased region" description="Polar residues" evidence="5">
    <location>
        <begin position="1106"/>
        <end position="1122"/>
    </location>
</feature>
<dbReference type="PANTHER" id="PTHR46319:SF3">
    <property type="entry name" value="ZINC FINGER FYVE DOMAIN-CONTAINING PROTEIN"/>
    <property type="match status" value="1"/>
</dbReference>
<keyword evidence="2 4" id="KW-0863">Zinc-finger</keyword>